<dbReference type="PROSITE" id="PS51178">
    <property type="entry name" value="PASTA"/>
    <property type="match status" value="2"/>
</dbReference>
<keyword evidence="2" id="KW-1133">Transmembrane helix</keyword>
<dbReference type="GO" id="GO:0004674">
    <property type="term" value="F:protein serine/threonine kinase activity"/>
    <property type="evidence" value="ECO:0007669"/>
    <property type="project" value="UniProtKB-KW"/>
</dbReference>
<evidence type="ECO:0000313" key="5">
    <source>
        <dbReference type="Proteomes" id="UP000190328"/>
    </source>
</evidence>
<dbReference type="STRING" id="263852.SAMN02745116_00907"/>
<evidence type="ECO:0000259" key="3">
    <source>
        <dbReference type="PROSITE" id="PS51178"/>
    </source>
</evidence>
<sequence length="495" mass="56524">MSDFLSNFSGDKYQKSQPKPNTSEKKKTPEPKPEPVKEEKKETTKEEKLPVQKGSRLEQIRNKISSSIEEFEHQEAQTQEKTVEPKKQLAKKHVAEEEKEFTSPDELYEKDPDYHNKRKKKFILIGVVSALLILLLSIAIYNMTHVNVPNFTGKDLSTAREWAVENGVKIDVKQKYDFDIEVNKVISQSIKEKKIKKGNTLNVTASLGPDEKEKIKLPDFAILTLSDAKKWIEKQKADNVTIVENYSETVEKNKYLRMDFPDKEVTAENYRRRDRLNVYYSKGKEVYQKDITVPNFAGKPVEEVDDWAKKNEIVVAKEEKPSDKVEVKKVISQSVAANEKMAKKEKLTITLSLGKAVKVPDFSGLTVAEAEEYQGAFETVIKRVYHDNVAYGHLISQSVEADKEYYEGQGKPKITLSYSLGKPYLKDLRESTQEGDLAKFFYEEFESKGANVTFSTYYVNSDKPKGTVVAMSRFSEFIPTKYNVSIGISLGNIKN</sequence>
<gene>
    <name evidence="4" type="ORF">SAMN02745116_00907</name>
</gene>
<keyword evidence="2" id="KW-0472">Membrane</keyword>
<name>A0A1T4M3B0_9ENTE</name>
<keyword evidence="4" id="KW-0808">Transferase</keyword>
<evidence type="ECO:0000256" key="2">
    <source>
        <dbReference type="SAM" id="Phobius"/>
    </source>
</evidence>
<protein>
    <submittedName>
        <fullName evidence="4">Serine/threonine protein kinase</fullName>
    </submittedName>
</protein>
<keyword evidence="2" id="KW-0812">Transmembrane</keyword>
<dbReference type="Proteomes" id="UP000190328">
    <property type="component" value="Unassembled WGS sequence"/>
</dbReference>
<dbReference type="AlphaFoldDB" id="A0A1T4M3B0"/>
<dbReference type="RefSeq" id="WP_078806839.1">
    <property type="nucleotide sequence ID" value="NZ_FUXI01000008.1"/>
</dbReference>
<keyword evidence="4" id="KW-0723">Serine/threonine-protein kinase</keyword>
<keyword evidence="5" id="KW-1185">Reference proteome</keyword>
<organism evidence="4 5">
    <name type="scientific">Pilibacter termitis</name>
    <dbReference type="NCBI Taxonomy" id="263852"/>
    <lineage>
        <taxon>Bacteria</taxon>
        <taxon>Bacillati</taxon>
        <taxon>Bacillota</taxon>
        <taxon>Bacilli</taxon>
        <taxon>Lactobacillales</taxon>
        <taxon>Enterococcaceae</taxon>
        <taxon>Pilibacter</taxon>
    </lineage>
</organism>
<dbReference type="InterPro" id="IPR005543">
    <property type="entry name" value="PASTA_dom"/>
</dbReference>
<dbReference type="Pfam" id="PF03793">
    <property type="entry name" value="PASTA"/>
    <property type="match status" value="2"/>
</dbReference>
<reference evidence="4 5" key="1">
    <citation type="submission" date="2017-02" db="EMBL/GenBank/DDBJ databases">
        <authorList>
            <person name="Peterson S.W."/>
        </authorList>
    </citation>
    <scope>NUCLEOTIDE SEQUENCE [LARGE SCALE GENOMIC DNA]</scope>
    <source>
        <strain evidence="4 5">ATCC BAA-1030</strain>
    </source>
</reference>
<dbReference type="Gene3D" id="3.30.10.20">
    <property type="match status" value="4"/>
</dbReference>
<feature type="domain" description="PASTA" evidence="3">
    <location>
        <begin position="142"/>
        <end position="207"/>
    </location>
</feature>
<evidence type="ECO:0000313" key="4">
    <source>
        <dbReference type="EMBL" id="SJZ61479.1"/>
    </source>
</evidence>
<keyword evidence="4" id="KW-0418">Kinase</keyword>
<feature type="transmembrane region" description="Helical" evidence="2">
    <location>
        <begin position="122"/>
        <end position="141"/>
    </location>
</feature>
<accession>A0A1T4M3B0</accession>
<dbReference type="SMART" id="SM00740">
    <property type="entry name" value="PASTA"/>
    <property type="match status" value="4"/>
</dbReference>
<feature type="domain" description="PASTA" evidence="3">
    <location>
        <begin position="288"/>
        <end position="355"/>
    </location>
</feature>
<dbReference type="EMBL" id="FUXI01000008">
    <property type="protein sequence ID" value="SJZ61479.1"/>
    <property type="molecule type" value="Genomic_DNA"/>
</dbReference>
<evidence type="ECO:0000256" key="1">
    <source>
        <dbReference type="SAM" id="MobiDB-lite"/>
    </source>
</evidence>
<feature type="region of interest" description="Disordered" evidence="1">
    <location>
        <begin position="1"/>
        <end position="87"/>
    </location>
</feature>
<feature type="compositionally biased region" description="Basic and acidic residues" evidence="1">
    <location>
        <begin position="22"/>
        <end position="61"/>
    </location>
</feature>
<dbReference type="CDD" id="cd06577">
    <property type="entry name" value="PASTA_pknB"/>
    <property type="match status" value="3"/>
</dbReference>
<dbReference type="OrthoDB" id="1641593at2"/>
<proteinExistence type="predicted"/>